<evidence type="ECO:0000313" key="1">
    <source>
        <dbReference type="EMBL" id="GFR76362.1"/>
    </source>
</evidence>
<accession>A0AAV4FSL9</accession>
<proteinExistence type="predicted"/>
<dbReference type="AlphaFoldDB" id="A0AAV4FSL9"/>
<name>A0AAV4FSL9_9GAST</name>
<reference evidence="1 2" key="1">
    <citation type="journal article" date="2021" name="Elife">
        <title>Chloroplast acquisition without the gene transfer in kleptoplastic sea slugs, Plakobranchus ocellatus.</title>
        <authorList>
            <person name="Maeda T."/>
            <person name="Takahashi S."/>
            <person name="Yoshida T."/>
            <person name="Shimamura S."/>
            <person name="Takaki Y."/>
            <person name="Nagai Y."/>
            <person name="Toyoda A."/>
            <person name="Suzuki Y."/>
            <person name="Arimoto A."/>
            <person name="Ishii H."/>
            <person name="Satoh N."/>
            <person name="Nishiyama T."/>
            <person name="Hasebe M."/>
            <person name="Maruyama T."/>
            <person name="Minagawa J."/>
            <person name="Obokata J."/>
            <person name="Shigenobu S."/>
        </authorList>
    </citation>
    <scope>NUCLEOTIDE SEQUENCE [LARGE SCALE GENOMIC DNA]</scope>
</reference>
<evidence type="ECO:0000313" key="2">
    <source>
        <dbReference type="Proteomes" id="UP000762676"/>
    </source>
</evidence>
<organism evidence="1 2">
    <name type="scientific">Elysia marginata</name>
    <dbReference type="NCBI Taxonomy" id="1093978"/>
    <lineage>
        <taxon>Eukaryota</taxon>
        <taxon>Metazoa</taxon>
        <taxon>Spiralia</taxon>
        <taxon>Lophotrochozoa</taxon>
        <taxon>Mollusca</taxon>
        <taxon>Gastropoda</taxon>
        <taxon>Heterobranchia</taxon>
        <taxon>Euthyneura</taxon>
        <taxon>Panpulmonata</taxon>
        <taxon>Sacoglossa</taxon>
        <taxon>Placobranchoidea</taxon>
        <taxon>Plakobranchidae</taxon>
        <taxon>Elysia</taxon>
    </lineage>
</organism>
<gene>
    <name evidence="1" type="ORF">ElyMa_002210900</name>
</gene>
<keyword evidence="2" id="KW-1185">Reference proteome</keyword>
<comment type="caution">
    <text evidence="1">The sequence shown here is derived from an EMBL/GenBank/DDBJ whole genome shotgun (WGS) entry which is preliminary data.</text>
</comment>
<sequence length="316" mass="36646">MPTKVLIHNNRIVFRFIWKKKCCNKRAFEKVITTRVELNDNNDHQQQQRKHLINNAQSYGGTIVSSDHKLVKTTIDISKHSLLKVKEKTQCATKARLNIAQLGQNKNVTHNYTEQLGQLLSQVDEEQKVNTQWKLIKQCIETAAKNNIEEVPKQKAYPRWDNEVKHLSDKQKQVRLEILNSKEPQKIKDLKKERNFILHKIREKTKQLKNEHLDELASNIDKTPSDGGMFQAVKALNRKRFENPKVHDNDGKQVSNLSQIQLIIANHFKSKFRDDNIHDIEPYFGQPRKLKSPITEKEVRASINNLNNGRASGSAT</sequence>
<dbReference type="EMBL" id="BMAT01004586">
    <property type="protein sequence ID" value="GFR76362.1"/>
    <property type="molecule type" value="Genomic_DNA"/>
</dbReference>
<dbReference type="Proteomes" id="UP000762676">
    <property type="component" value="Unassembled WGS sequence"/>
</dbReference>
<protein>
    <submittedName>
        <fullName evidence="1">RxLR effector candidate protein</fullName>
    </submittedName>
</protein>